<feature type="transmembrane region" description="Helical" evidence="6">
    <location>
        <begin position="315"/>
        <end position="334"/>
    </location>
</feature>
<feature type="transmembrane region" description="Helical" evidence="6">
    <location>
        <begin position="281"/>
        <end position="303"/>
    </location>
</feature>
<feature type="transmembrane region" description="Helical" evidence="6">
    <location>
        <begin position="106"/>
        <end position="126"/>
    </location>
</feature>
<evidence type="ECO:0000256" key="5">
    <source>
        <dbReference type="SAM" id="MobiDB-lite"/>
    </source>
</evidence>
<feature type="transmembrane region" description="Helical" evidence="6">
    <location>
        <begin position="340"/>
        <end position="366"/>
    </location>
</feature>
<evidence type="ECO:0000259" key="7">
    <source>
        <dbReference type="PROSITE" id="PS50850"/>
    </source>
</evidence>
<evidence type="ECO:0000256" key="4">
    <source>
        <dbReference type="ARBA" id="ARBA00023136"/>
    </source>
</evidence>
<accession>A0A3A4A8L0</accession>
<feature type="transmembrane region" description="Helical" evidence="6">
    <location>
        <begin position="33"/>
        <end position="58"/>
    </location>
</feature>
<dbReference type="EMBL" id="QZEY01000019">
    <property type="protein sequence ID" value="RJL23267.1"/>
    <property type="molecule type" value="Genomic_DNA"/>
</dbReference>
<reference evidence="8 9" key="1">
    <citation type="submission" date="2018-09" db="EMBL/GenBank/DDBJ databases">
        <title>YIM 75507 draft genome.</title>
        <authorList>
            <person name="Tang S."/>
            <person name="Feng Y."/>
        </authorList>
    </citation>
    <scope>NUCLEOTIDE SEQUENCE [LARGE SCALE GENOMIC DNA]</scope>
    <source>
        <strain evidence="8 9">YIM 75507</strain>
    </source>
</reference>
<feature type="transmembrane region" description="Helical" evidence="6">
    <location>
        <begin position="406"/>
        <end position="425"/>
    </location>
</feature>
<organism evidence="8 9">
    <name type="scientific">Bailinhaonella thermotolerans</name>
    <dbReference type="NCBI Taxonomy" id="1070861"/>
    <lineage>
        <taxon>Bacteria</taxon>
        <taxon>Bacillati</taxon>
        <taxon>Actinomycetota</taxon>
        <taxon>Actinomycetes</taxon>
        <taxon>Streptosporangiales</taxon>
        <taxon>Streptosporangiaceae</taxon>
        <taxon>Bailinhaonella</taxon>
    </lineage>
</organism>
<feature type="region of interest" description="Disordered" evidence="5">
    <location>
        <begin position="1"/>
        <end position="21"/>
    </location>
</feature>
<keyword evidence="4 6" id="KW-0472">Membrane</keyword>
<comment type="caution">
    <text evidence="8">The sequence shown here is derived from an EMBL/GenBank/DDBJ whole genome shotgun (WGS) entry which is preliminary data.</text>
</comment>
<evidence type="ECO:0000256" key="1">
    <source>
        <dbReference type="ARBA" id="ARBA00004651"/>
    </source>
</evidence>
<feature type="transmembrane region" description="Helical" evidence="6">
    <location>
        <begin position="378"/>
        <end position="400"/>
    </location>
</feature>
<feature type="transmembrane region" description="Helical" evidence="6">
    <location>
        <begin position="166"/>
        <end position="186"/>
    </location>
</feature>
<feature type="transmembrane region" description="Helical" evidence="6">
    <location>
        <begin position="246"/>
        <end position="269"/>
    </location>
</feature>
<proteinExistence type="predicted"/>
<evidence type="ECO:0000256" key="6">
    <source>
        <dbReference type="SAM" id="Phobius"/>
    </source>
</evidence>
<dbReference type="Pfam" id="PF07690">
    <property type="entry name" value="MFS_1"/>
    <property type="match status" value="1"/>
</dbReference>
<keyword evidence="3 6" id="KW-1133">Transmembrane helix</keyword>
<evidence type="ECO:0000313" key="8">
    <source>
        <dbReference type="EMBL" id="RJL23267.1"/>
    </source>
</evidence>
<dbReference type="PROSITE" id="PS00216">
    <property type="entry name" value="SUGAR_TRANSPORT_1"/>
    <property type="match status" value="1"/>
</dbReference>
<dbReference type="PANTHER" id="PTHR23528">
    <property type="match status" value="1"/>
</dbReference>
<evidence type="ECO:0000256" key="3">
    <source>
        <dbReference type="ARBA" id="ARBA00022989"/>
    </source>
</evidence>
<dbReference type="OrthoDB" id="7584869at2"/>
<dbReference type="PANTHER" id="PTHR23528:SF1">
    <property type="entry name" value="MAJOR FACILITATOR SUPERFAMILY (MFS) PROFILE DOMAIN-CONTAINING PROTEIN"/>
    <property type="match status" value="1"/>
</dbReference>
<evidence type="ECO:0000313" key="9">
    <source>
        <dbReference type="Proteomes" id="UP000265768"/>
    </source>
</evidence>
<keyword evidence="9" id="KW-1185">Reference proteome</keyword>
<dbReference type="Gene3D" id="1.20.1250.20">
    <property type="entry name" value="MFS general substrate transporter like domains"/>
    <property type="match status" value="2"/>
</dbReference>
<keyword evidence="2 6" id="KW-0812">Transmembrane</keyword>
<dbReference type="InterPro" id="IPR005829">
    <property type="entry name" value="Sugar_transporter_CS"/>
</dbReference>
<sequence length="429" mass="44439">MTTSSPPPAEPGASVIDGTMEGKTPIRGPLRRLLAWVLPANMSIYLVWGAVPSVLMALQVQRSLGEEDKAANLAIITTVGAIASVLTQPIAGAISDRTRSRFGRRAPWLIFGGLVGGLSLIGMSLAHTLAHFVIAWVCVQIGFNFAQGPLSAVLPDRVPRSVRGTFAAALGLGAMFGSLGGQIYGASLSDHIPLAYTLLAGIGVLGLVLFVVFNPDRSGADEQVKSLTPREFLRAFWVSPRKYPDFAWAFGSRLSLYLGYHIVVGYKLYILQDYIGLGADAITVLPAMGAAALGGLLVTTVIGGRLSDHLGRRKIFVLVSAAVVGGAMLIPLALPSTTGILLMAGVAGLGFGCFQAVDTALISEVLPSKASFAKDLGIVNMAQSLPQVLAPAMAGAIVIASGGYAALFPVGAVFGVLGGLAVLPVKAVR</sequence>
<feature type="compositionally biased region" description="Pro residues" evidence="5">
    <location>
        <begin position="1"/>
        <end position="10"/>
    </location>
</feature>
<name>A0A3A4A8L0_9ACTN</name>
<dbReference type="PROSITE" id="PS50850">
    <property type="entry name" value="MFS"/>
    <property type="match status" value="1"/>
</dbReference>
<dbReference type="GO" id="GO:0022857">
    <property type="term" value="F:transmembrane transporter activity"/>
    <property type="evidence" value="ECO:0007669"/>
    <property type="project" value="InterPro"/>
</dbReference>
<dbReference type="Proteomes" id="UP000265768">
    <property type="component" value="Unassembled WGS sequence"/>
</dbReference>
<dbReference type="AlphaFoldDB" id="A0A3A4A8L0"/>
<feature type="domain" description="Major facilitator superfamily (MFS) profile" evidence="7">
    <location>
        <begin position="33"/>
        <end position="429"/>
    </location>
</feature>
<comment type="subcellular location">
    <subcellularLocation>
        <location evidence="1">Cell membrane</location>
        <topology evidence="1">Multi-pass membrane protein</topology>
    </subcellularLocation>
</comment>
<feature type="transmembrane region" description="Helical" evidence="6">
    <location>
        <begin position="132"/>
        <end position="154"/>
    </location>
</feature>
<dbReference type="RefSeq" id="WP_119930579.1">
    <property type="nucleotide sequence ID" value="NZ_QZEY01000019.1"/>
</dbReference>
<evidence type="ECO:0000256" key="2">
    <source>
        <dbReference type="ARBA" id="ARBA00022692"/>
    </source>
</evidence>
<gene>
    <name evidence="8" type="ORF">D5H75_33410</name>
</gene>
<dbReference type="SUPFAM" id="SSF103473">
    <property type="entry name" value="MFS general substrate transporter"/>
    <property type="match status" value="1"/>
</dbReference>
<feature type="transmembrane region" description="Helical" evidence="6">
    <location>
        <begin position="192"/>
        <end position="213"/>
    </location>
</feature>
<dbReference type="GO" id="GO:0005886">
    <property type="term" value="C:plasma membrane"/>
    <property type="evidence" value="ECO:0007669"/>
    <property type="project" value="UniProtKB-SubCell"/>
</dbReference>
<protein>
    <submittedName>
        <fullName evidence="8">MFS transporter</fullName>
    </submittedName>
</protein>
<dbReference type="InterPro" id="IPR036259">
    <property type="entry name" value="MFS_trans_sf"/>
</dbReference>
<feature type="transmembrane region" description="Helical" evidence="6">
    <location>
        <begin position="70"/>
        <end position="94"/>
    </location>
</feature>
<dbReference type="InterPro" id="IPR020846">
    <property type="entry name" value="MFS_dom"/>
</dbReference>
<dbReference type="InterPro" id="IPR011701">
    <property type="entry name" value="MFS"/>
</dbReference>